<keyword evidence="5" id="KW-0132">Cell division</keyword>
<keyword evidence="6" id="KW-0498">Mitosis</keyword>
<evidence type="ECO:0000313" key="11">
    <source>
        <dbReference type="EMBL" id="PWN96178.1"/>
    </source>
</evidence>
<dbReference type="GeneID" id="37272984"/>
<feature type="compositionally biased region" description="Low complexity" evidence="10">
    <location>
        <begin position="303"/>
        <end position="318"/>
    </location>
</feature>
<sequence length="577" mass="59362">MPPRARAAARPAAASRSGKGAKGAAASASSSRHAASGIDAVLIASDDDESDDELALTGTTSVRVPRRALAALSVTRQERADEPAAAPSAAAASSSSSASAPSAKSTKSKSSKAPTKTRRKKDAAAAQPEHTHAQPTAPSMPEEQIASYLENYDLEAERRLEMSRQALVLSVETARRLMGSYISRMARSARSMRLEEFITEHGAQVSSVVARLATTAMRDAPHTEWSSVAGIKRSGDEAAERGTAKNARQAASASGSGSSSSAKPAEANAAPARPSTSMSNKARLAAARAKQAAARRPPPSSPAPSSSSASTQVRPPSSAVFAPRLGAQDLGRSSSVPRLPPTPAGQKGRLARAGETVMWQSINGSPITGVIGPDGAVRPLPPRSAIAPAAAEDESIVELAKGIDAGLRRRRSGEAGGAGAPSPLRWTEVRTAASTSSSPMRSSDTSSLAALGEDAAEVSGELPDEEALTRQILAEEAAKQRSRMASSSNSSLRSGGGARHNGAAASRPPSSSGNSSASRPPLSSQSAQAQPRHRVSIRFGSGETRDVASLTSGDVLRIPHEERQALLRMLQGMSTED</sequence>
<dbReference type="PANTHER" id="PTHR16040">
    <property type="entry name" value="AUSTRALIN, ISOFORM A-RELATED"/>
    <property type="match status" value="1"/>
</dbReference>
<dbReference type="AlphaFoldDB" id="A0A316Z5D4"/>
<dbReference type="RefSeq" id="XP_025596457.1">
    <property type="nucleotide sequence ID" value="XM_025745440.1"/>
</dbReference>
<evidence type="ECO:0000256" key="3">
    <source>
        <dbReference type="ARBA" id="ARBA00009914"/>
    </source>
</evidence>
<keyword evidence="4" id="KW-0158">Chromosome</keyword>
<reference evidence="11 12" key="1">
    <citation type="journal article" date="2018" name="Mol. Biol. Evol.">
        <title>Broad Genomic Sampling Reveals a Smut Pathogenic Ancestry of the Fungal Clade Ustilaginomycotina.</title>
        <authorList>
            <person name="Kijpornyongpan T."/>
            <person name="Mondo S.J."/>
            <person name="Barry K."/>
            <person name="Sandor L."/>
            <person name="Lee J."/>
            <person name="Lipzen A."/>
            <person name="Pangilinan J."/>
            <person name="LaButti K."/>
            <person name="Hainaut M."/>
            <person name="Henrissat B."/>
            <person name="Grigoriev I.V."/>
            <person name="Spatafora J.W."/>
            <person name="Aime M.C."/>
        </authorList>
    </citation>
    <scope>NUCLEOTIDE SEQUENCE [LARGE SCALE GENOMIC DNA]</scope>
    <source>
        <strain evidence="11 12">MCA 4186</strain>
    </source>
</reference>
<feature type="compositionally biased region" description="Low complexity" evidence="10">
    <location>
        <begin position="1"/>
        <end position="37"/>
    </location>
</feature>
<feature type="compositionally biased region" description="Low complexity" evidence="10">
    <location>
        <begin position="483"/>
        <end position="493"/>
    </location>
</feature>
<keyword evidence="12" id="KW-1185">Reference proteome</keyword>
<feature type="compositionally biased region" description="Low complexity" evidence="10">
    <location>
        <begin position="250"/>
        <end position="275"/>
    </location>
</feature>
<dbReference type="GO" id="GO:0000775">
    <property type="term" value="C:chromosome, centromeric region"/>
    <property type="evidence" value="ECO:0007669"/>
    <property type="project" value="UniProtKB-SubCell"/>
</dbReference>
<dbReference type="GO" id="GO:0005634">
    <property type="term" value="C:nucleus"/>
    <property type="evidence" value="ECO:0007669"/>
    <property type="project" value="UniProtKB-SubCell"/>
</dbReference>
<evidence type="ECO:0000256" key="5">
    <source>
        <dbReference type="ARBA" id="ARBA00022618"/>
    </source>
</evidence>
<keyword evidence="8" id="KW-0131">Cell cycle</keyword>
<comment type="subcellular location">
    <subcellularLocation>
        <location evidence="2">Chromosome</location>
        <location evidence="2">Centromere</location>
    </subcellularLocation>
    <subcellularLocation>
        <location evidence="1">Nucleus</location>
    </subcellularLocation>
</comment>
<dbReference type="GO" id="GO:0051301">
    <property type="term" value="P:cell division"/>
    <property type="evidence" value="ECO:0007669"/>
    <property type="project" value="UniProtKB-KW"/>
</dbReference>
<evidence type="ECO:0000256" key="2">
    <source>
        <dbReference type="ARBA" id="ARBA00004584"/>
    </source>
</evidence>
<evidence type="ECO:0000256" key="9">
    <source>
        <dbReference type="ARBA" id="ARBA00023328"/>
    </source>
</evidence>
<name>A0A316Z5D4_9BASI</name>
<evidence type="ECO:0000256" key="1">
    <source>
        <dbReference type="ARBA" id="ARBA00004123"/>
    </source>
</evidence>
<evidence type="ECO:0000256" key="6">
    <source>
        <dbReference type="ARBA" id="ARBA00022776"/>
    </source>
</evidence>
<feature type="compositionally biased region" description="Low complexity" evidence="10">
    <location>
        <begin position="83"/>
        <end position="105"/>
    </location>
</feature>
<evidence type="ECO:0000256" key="8">
    <source>
        <dbReference type="ARBA" id="ARBA00023306"/>
    </source>
</evidence>
<dbReference type="Proteomes" id="UP000245946">
    <property type="component" value="Unassembled WGS sequence"/>
</dbReference>
<organism evidence="11 12">
    <name type="scientific">Tilletiopsis washingtonensis</name>
    <dbReference type="NCBI Taxonomy" id="58919"/>
    <lineage>
        <taxon>Eukaryota</taxon>
        <taxon>Fungi</taxon>
        <taxon>Dikarya</taxon>
        <taxon>Basidiomycota</taxon>
        <taxon>Ustilaginomycotina</taxon>
        <taxon>Exobasidiomycetes</taxon>
        <taxon>Entylomatales</taxon>
        <taxon>Entylomatales incertae sedis</taxon>
        <taxon>Tilletiopsis</taxon>
    </lineage>
</organism>
<dbReference type="EMBL" id="KZ819300">
    <property type="protein sequence ID" value="PWN96178.1"/>
    <property type="molecule type" value="Genomic_DNA"/>
</dbReference>
<keyword evidence="7" id="KW-0539">Nucleus</keyword>
<feature type="compositionally biased region" description="Basic and acidic residues" evidence="10">
    <location>
        <begin position="233"/>
        <end position="243"/>
    </location>
</feature>
<dbReference type="InterPro" id="IPR018867">
    <property type="entry name" value="Cell_div_borealin"/>
</dbReference>
<protein>
    <submittedName>
        <fullName evidence="11">Uncharacterized protein</fullName>
    </submittedName>
</protein>
<accession>A0A316Z5D4</accession>
<feature type="region of interest" description="Disordered" evidence="10">
    <location>
        <begin position="407"/>
        <end position="553"/>
    </location>
</feature>
<feature type="compositionally biased region" description="Basic residues" evidence="10">
    <location>
        <begin position="106"/>
        <end position="121"/>
    </location>
</feature>
<gene>
    <name evidence="11" type="ORF">FA09DRAFT_362134</name>
</gene>
<feature type="region of interest" description="Disordered" evidence="10">
    <location>
        <begin position="219"/>
        <end position="352"/>
    </location>
</feature>
<evidence type="ECO:0000256" key="10">
    <source>
        <dbReference type="SAM" id="MobiDB-lite"/>
    </source>
</evidence>
<evidence type="ECO:0000256" key="4">
    <source>
        <dbReference type="ARBA" id="ARBA00022454"/>
    </source>
</evidence>
<keyword evidence="9" id="KW-0137">Centromere</keyword>
<feature type="compositionally biased region" description="Low complexity" evidence="10">
    <location>
        <begin position="282"/>
        <end position="295"/>
    </location>
</feature>
<evidence type="ECO:0000256" key="7">
    <source>
        <dbReference type="ARBA" id="ARBA00023242"/>
    </source>
</evidence>
<comment type="similarity">
    <text evidence="3">Belongs to the borealin family.</text>
</comment>
<dbReference type="GO" id="GO:0051233">
    <property type="term" value="C:spindle midzone"/>
    <property type="evidence" value="ECO:0007669"/>
    <property type="project" value="TreeGrafter"/>
</dbReference>
<proteinExistence type="inferred from homology"/>
<feature type="compositionally biased region" description="Acidic residues" evidence="10">
    <location>
        <begin position="45"/>
        <end position="54"/>
    </location>
</feature>
<feature type="compositionally biased region" description="Low complexity" evidence="10">
    <location>
        <begin position="503"/>
        <end position="530"/>
    </location>
</feature>
<dbReference type="GO" id="GO:0032133">
    <property type="term" value="C:chromosome passenger complex"/>
    <property type="evidence" value="ECO:0007669"/>
    <property type="project" value="TreeGrafter"/>
</dbReference>
<dbReference type="GO" id="GO:0000070">
    <property type="term" value="P:mitotic sister chromatid segregation"/>
    <property type="evidence" value="ECO:0007669"/>
    <property type="project" value="TreeGrafter"/>
</dbReference>
<evidence type="ECO:0000313" key="12">
    <source>
        <dbReference type="Proteomes" id="UP000245946"/>
    </source>
</evidence>
<feature type="compositionally biased region" description="Low complexity" evidence="10">
    <location>
        <begin position="434"/>
        <end position="447"/>
    </location>
</feature>
<dbReference type="PANTHER" id="PTHR16040:SF7">
    <property type="entry name" value="AUSTRALIN, ISOFORM A-RELATED"/>
    <property type="match status" value="1"/>
</dbReference>
<feature type="region of interest" description="Disordered" evidence="10">
    <location>
        <begin position="1"/>
        <end position="142"/>
    </location>
</feature>
<dbReference type="Gene3D" id="6.10.250.1900">
    <property type="match status" value="1"/>
</dbReference>
<dbReference type="OrthoDB" id="2392550at2759"/>